<dbReference type="OrthoDB" id="370799at2"/>
<dbReference type="AlphaFoldDB" id="A0A518CSJ6"/>
<reference evidence="1 2" key="1">
    <citation type="submission" date="2019-02" db="EMBL/GenBank/DDBJ databases">
        <title>Deep-cultivation of Planctomycetes and their phenomic and genomic characterization uncovers novel biology.</title>
        <authorList>
            <person name="Wiegand S."/>
            <person name="Jogler M."/>
            <person name="Boedeker C."/>
            <person name="Pinto D."/>
            <person name="Vollmers J."/>
            <person name="Rivas-Marin E."/>
            <person name="Kohn T."/>
            <person name="Peeters S.H."/>
            <person name="Heuer A."/>
            <person name="Rast P."/>
            <person name="Oberbeckmann S."/>
            <person name="Bunk B."/>
            <person name="Jeske O."/>
            <person name="Meyerdierks A."/>
            <person name="Storesund J.E."/>
            <person name="Kallscheuer N."/>
            <person name="Luecker S."/>
            <person name="Lage O.M."/>
            <person name="Pohl T."/>
            <person name="Merkel B.J."/>
            <person name="Hornburger P."/>
            <person name="Mueller R.-W."/>
            <person name="Bruemmer F."/>
            <person name="Labrenz M."/>
            <person name="Spormann A.M."/>
            <person name="Op den Camp H."/>
            <person name="Overmann J."/>
            <person name="Amann R."/>
            <person name="Jetten M.S.M."/>
            <person name="Mascher T."/>
            <person name="Medema M.H."/>
            <person name="Devos D.P."/>
            <person name="Kaster A.-K."/>
            <person name="Ovreas L."/>
            <person name="Rohde M."/>
            <person name="Galperin M.Y."/>
            <person name="Jogler C."/>
        </authorList>
    </citation>
    <scope>NUCLEOTIDE SEQUENCE [LARGE SCALE GENOMIC DNA]</scope>
    <source>
        <strain evidence="1 2">Pla110</strain>
    </source>
</reference>
<evidence type="ECO:0000313" key="1">
    <source>
        <dbReference type="EMBL" id="QDU82201.1"/>
    </source>
</evidence>
<proteinExistence type="predicted"/>
<organism evidence="1 2">
    <name type="scientific">Polystyrenella longa</name>
    <dbReference type="NCBI Taxonomy" id="2528007"/>
    <lineage>
        <taxon>Bacteria</taxon>
        <taxon>Pseudomonadati</taxon>
        <taxon>Planctomycetota</taxon>
        <taxon>Planctomycetia</taxon>
        <taxon>Planctomycetales</taxon>
        <taxon>Planctomycetaceae</taxon>
        <taxon>Polystyrenella</taxon>
    </lineage>
</organism>
<protein>
    <submittedName>
        <fullName evidence="1">Uncharacterized protein</fullName>
    </submittedName>
</protein>
<dbReference type="KEGG" id="plon:Pla110_39560"/>
<dbReference type="Proteomes" id="UP000317178">
    <property type="component" value="Chromosome"/>
</dbReference>
<dbReference type="EMBL" id="CP036281">
    <property type="protein sequence ID" value="QDU82201.1"/>
    <property type="molecule type" value="Genomic_DNA"/>
</dbReference>
<sequence>MELYYAGMLDSSADTAGFNLKKISDRPLHSWSLDDVREAIAQASSPVLGFADGNRCPTIAAWETATATVQRGECEAVVLYPAEGLLSEIWQSAPIQVACLAIAPTQMGAVAISHDALSRLLEELQSEEVKDPLWAILSQLAKNQKLTSLSEGAPCKINDLDLPKLAPAEPGRRFHWLRDAIQELTADKKLGDTQQRIELSAALFQLHGFLNASHEASQSWEGEAIADHWHAIMHRREPDYGNAKYWCRRVGQSDIFPELNDYAVRLQQEMATKATREDIGSGQYAGQHWDAFGFVDFCAENAGNVESNAAQLARQIQYVEMLLLLKQSL</sequence>
<keyword evidence="2" id="KW-1185">Reference proteome</keyword>
<dbReference type="RefSeq" id="WP_144998177.1">
    <property type="nucleotide sequence ID" value="NZ_CP036281.1"/>
</dbReference>
<accession>A0A518CSJ6</accession>
<evidence type="ECO:0000313" key="2">
    <source>
        <dbReference type="Proteomes" id="UP000317178"/>
    </source>
</evidence>
<name>A0A518CSJ6_9PLAN</name>
<gene>
    <name evidence="1" type="ORF">Pla110_39560</name>
</gene>